<dbReference type="Gene3D" id="1.10.1240.20">
    <property type="entry name" value="Lytic transglycosylase, superhelical linker domain"/>
    <property type="match status" value="1"/>
</dbReference>
<dbReference type="Proteomes" id="UP000502608">
    <property type="component" value="Chromosome"/>
</dbReference>
<feature type="domain" description="Lytic transglycosylase superhelical linker" evidence="5">
    <location>
        <begin position="404"/>
        <end position="470"/>
    </location>
</feature>
<comment type="similarity">
    <text evidence="1">Belongs to the transglycosylase Slt family.</text>
</comment>
<evidence type="ECO:0000259" key="4">
    <source>
        <dbReference type="Pfam" id="PF01464"/>
    </source>
</evidence>
<dbReference type="InterPro" id="IPR000189">
    <property type="entry name" value="Transglyc_AS"/>
</dbReference>
<dbReference type="GO" id="GO:0004553">
    <property type="term" value="F:hydrolase activity, hydrolyzing O-glycosyl compounds"/>
    <property type="evidence" value="ECO:0007669"/>
    <property type="project" value="InterPro"/>
</dbReference>
<dbReference type="Pfam" id="PF14718">
    <property type="entry name" value="SLT_L"/>
    <property type="match status" value="1"/>
</dbReference>
<dbReference type="InterPro" id="IPR008939">
    <property type="entry name" value="Lytic_TGlycosylase_superhlx_U"/>
</dbReference>
<evidence type="ECO:0000313" key="7">
    <source>
        <dbReference type="Proteomes" id="UP000502608"/>
    </source>
</evidence>
<evidence type="ECO:0000259" key="5">
    <source>
        <dbReference type="Pfam" id="PF14718"/>
    </source>
</evidence>
<dbReference type="KEGG" id="saes:HBH39_10340"/>
<feature type="chain" id="PRO_5026207928" evidence="3">
    <location>
        <begin position="29"/>
        <end position="644"/>
    </location>
</feature>
<dbReference type="EMBL" id="CP050313">
    <property type="protein sequence ID" value="QIR16191.1"/>
    <property type="molecule type" value="Genomic_DNA"/>
</dbReference>
<evidence type="ECO:0000256" key="1">
    <source>
        <dbReference type="ARBA" id="ARBA00007734"/>
    </source>
</evidence>
<dbReference type="InterPro" id="IPR037061">
    <property type="entry name" value="Lytic_TGlycoase_superhlx_L_sf"/>
</dbReference>
<dbReference type="AlphaFoldDB" id="A0A6G9QQV6"/>
<dbReference type="InterPro" id="IPR008258">
    <property type="entry name" value="Transglycosylase_SLT_dom_1"/>
</dbReference>
<dbReference type="Gene3D" id="1.25.20.10">
    <property type="entry name" value="Bacterial muramidases"/>
    <property type="match status" value="1"/>
</dbReference>
<dbReference type="CDD" id="cd13401">
    <property type="entry name" value="Slt70-like"/>
    <property type="match status" value="1"/>
</dbReference>
<keyword evidence="7" id="KW-1185">Reference proteome</keyword>
<name>A0A6G9QQV6_9GAMM</name>
<proteinExistence type="inferred from homology"/>
<dbReference type="Pfam" id="PF00760">
    <property type="entry name" value="Cucumo_coat"/>
    <property type="match status" value="1"/>
</dbReference>
<reference evidence="6 7" key="1">
    <citation type="submission" date="2020-03" db="EMBL/GenBank/DDBJ databases">
        <title>Complete genome sequence of Shewanella sp.</title>
        <authorList>
            <person name="Kim Y.-S."/>
            <person name="Kim S.-J."/>
            <person name="Jung H.-K."/>
            <person name="Kim K.-H."/>
        </authorList>
    </citation>
    <scope>NUCLEOTIDE SEQUENCE [LARGE SCALE GENOMIC DNA]</scope>
    <source>
        <strain evidence="6 7">PN3F2</strain>
    </source>
</reference>
<gene>
    <name evidence="6" type="ORF">HBH39_10340</name>
</gene>
<evidence type="ECO:0000256" key="3">
    <source>
        <dbReference type="SAM" id="SignalP"/>
    </source>
</evidence>
<dbReference type="PANTHER" id="PTHR37423:SF5">
    <property type="entry name" value="SOLUBLE LYTIC MUREIN TRANSGLYCOSYLASE"/>
    <property type="match status" value="1"/>
</dbReference>
<dbReference type="PANTHER" id="PTHR37423">
    <property type="entry name" value="SOLUBLE LYTIC MUREIN TRANSGLYCOSYLASE-RELATED"/>
    <property type="match status" value="1"/>
</dbReference>
<dbReference type="SUPFAM" id="SSF53955">
    <property type="entry name" value="Lysozyme-like"/>
    <property type="match status" value="1"/>
</dbReference>
<dbReference type="InterPro" id="IPR012289">
    <property type="entry name" value="Lytic_TGlycosylase_superhlx_L"/>
</dbReference>
<dbReference type="GO" id="GO:0000270">
    <property type="term" value="P:peptidoglycan metabolic process"/>
    <property type="evidence" value="ECO:0007669"/>
    <property type="project" value="InterPro"/>
</dbReference>
<dbReference type="InterPro" id="IPR023346">
    <property type="entry name" value="Lysozyme-like_dom_sf"/>
</dbReference>
<evidence type="ECO:0000313" key="6">
    <source>
        <dbReference type="EMBL" id="QIR16191.1"/>
    </source>
</evidence>
<sequence length="644" mass="74399">MDYSVFHQLLTGLMLIGCSLFCANFAFALTSQQQTYLDAKKALDSKKMAEYQQLRAKLNDYPLTVYLDYHHNIDAIIAMSGSKALSALQQFNTTPLYNSGRFRYLMRAGEQLRWQDFLTVSPDTPNDTRLQCFYYRSQLATGNKQIAYEGTEKLWLYGKSRPKECDPLFSQWTKEGKRTQELIWARMLLSFNAGQSSLLSYLSNKITKHSQQAELLMKVYRDPNTLRHTKQFRSSKPIIADIVNVGLRKLARKDLKQAVKLYNKYQKAGRFTQDEASQLNHYLVRRVLIFQIDELKDHTDTMLPHLADDDLYEMRLRWAIRQQDFNSVETYLGLLSDQAKNSARWQYWQARITASKDSDNAKQQHQLLAKQRNFYGFTAAEIINMPIALNDDNLTSNPTLRAKLQDDPGLARVIELRAIDKIIDSRSEWVHLMRRHGTELQAEYGLYALEQGWYDLSVESSIQAKQWDALTLRFPNAAEQEFSQASKKYQVNIDEIRAISRRESAFYPYATSGVGARGLMQLMPATAKQTAKKNNIPFNNVKDLYQPKVNVMLGSAYYAQLLKQFDNNRVLATAAYNAGPSNVKRWLAVSKGNLDAMSFIESIPFTETREYVQAVFSYRMIYQQQNKVNAKQPMFSPVEFNYAY</sequence>
<evidence type="ECO:0000256" key="2">
    <source>
        <dbReference type="ARBA" id="ARBA00022729"/>
    </source>
</evidence>
<dbReference type="GO" id="GO:0016020">
    <property type="term" value="C:membrane"/>
    <property type="evidence" value="ECO:0007669"/>
    <property type="project" value="InterPro"/>
</dbReference>
<dbReference type="PROSITE" id="PS00922">
    <property type="entry name" value="TRANSGLYCOSYLASE"/>
    <property type="match status" value="1"/>
</dbReference>
<protein>
    <submittedName>
        <fullName evidence="6">Transglycosylase SLT domain-containing protein</fullName>
    </submittedName>
</protein>
<keyword evidence="2 3" id="KW-0732">Signal</keyword>
<dbReference type="Pfam" id="PF01464">
    <property type="entry name" value="SLT"/>
    <property type="match status" value="1"/>
</dbReference>
<accession>A0A6G9QQV6</accession>
<feature type="domain" description="Transglycosylase SLT" evidence="4">
    <location>
        <begin position="482"/>
        <end position="591"/>
    </location>
</feature>
<dbReference type="GO" id="GO:0008933">
    <property type="term" value="F:peptidoglycan lytic transglycosylase activity"/>
    <property type="evidence" value="ECO:0007669"/>
    <property type="project" value="InterPro"/>
</dbReference>
<feature type="signal peptide" evidence="3">
    <location>
        <begin position="1"/>
        <end position="28"/>
    </location>
</feature>
<dbReference type="SUPFAM" id="SSF48435">
    <property type="entry name" value="Bacterial muramidases"/>
    <property type="match status" value="1"/>
</dbReference>
<dbReference type="Gene3D" id="1.10.530.10">
    <property type="match status" value="1"/>
</dbReference>
<organism evidence="6 7">
    <name type="scientific">Shewanella aestuarii</name>
    <dbReference type="NCBI Taxonomy" id="1028752"/>
    <lineage>
        <taxon>Bacteria</taxon>
        <taxon>Pseudomonadati</taxon>
        <taxon>Pseudomonadota</taxon>
        <taxon>Gammaproteobacteria</taxon>
        <taxon>Alteromonadales</taxon>
        <taxon>Shewanellaceae</taxon>
        <taxon>Shewanella</taxon>
    </lineage>
</organism>
<dbReference type="GO" id="GO:0042597">
    <property type="term" value="C:periplasmic space"/>
    <property type="evidence" value="ECO:0007669"/>
    <property type="project" value="InterPro"/>
</dbReference>